<feature type="transmembrane region" description="Helical" evidence="10">
    <location>
        <begin position="219"/>
        <end position="241"/>
    </location>
</feature>
<dbReference type="GO" id="GO:0005886">
    <property type="term" value="C:plasma membrane"/>
    <property type="evidence" value="ECO:0007669"/>
    <property type="project" value="UniProtKB-SubCell"/>
</dbReference>
<sequence length="258" mass="28632">MMEWINEIPGFLLVFMRVLAFVAILPIYGHRTIPVTHKIGLSAFLAWVMIFTIDNPVVEINGTYFLLIIKEVLVGLMVGLIAMIMMYAIQVAGGFIDMNMGFLIANVVDPQTGAQSPLVGSYLYTFALLFLLLINGHHLMLDGVFYSYQFIPLDQVFLPFGDEAIVYFVAESFAKMFMIAFQMALPIVGSLFLVDVALGMVSRTVPQMNVFVVGMPLKILVGLLLLTVFMGVFFMGVQALMNEIIVTMRTLMQMLGGG</sequence>
<dbReference type="STRING" id="1218173.BALCAV_0205590"/>
<evidence type="ECO:0000256" key="4">
    <source>
        <dbReference type="ARBA" id="ARBA00022475"/>
    </source>
</evidence>
<dbReference type="InterPro" id="IPR002010">
    <property type="entry name" value="T3SS_IM_R"/>
</dbReference>
<dbReference type="AlphaFoldDB" id="A0A094WN32"/>
<evidence type="ECO:0000313" key="11">
    <source>
        <dbReference type="EMBL" id="KGA98236.1"/>
    </source>
</evidence>
<dbReference type="OrthoDB" id="9807748at2"/>
<accession>A0A094WN32</accession>
<dbReference type="EMBL" id="ALPT02000013">
    <property type="protein sequence ID" value="KGA98236.1"/>
    <property type="molecule type" value="Genomic_DNA"/>
</dbReference>
<keyword evidence="6 10" id="KW-1133">Transmembrane helix</keyword>
<protein>
    <recommendedName>
        <fullName evidence="3 9">Flagellar biosynthetic protein FliR</fullName>
    </recommendedName>
</protein>
<evidence type="ECO:0000256" key="6">
    <source>
        <dbReference type="ARBA" id="ARBA00022989"/>
    </source>
</evidence>
<comment type="similarity">
    <text evidence="2 10">Belongs to the FliR/MopE/SpaR family.</text>
</comment>
<dbReference type="NCBIfam" id="TIGR01400">
    <property type="entry name" value="fliR"/>
    <property type="match status" value="1"/>
</dbReference>
<evidence type="ECO:0000256" key="9">
    <source>
        <dbReference type="NCBIfam" id="TIGR01400"/>
    </source>
</evidence>
<keyword evidence="11" id="KW-0282">Flagellum</keyword>
<keyword evidence="4 10" id="KW-1003">Cell membrane</keyword>
<evidence type="ECO:0000256" key="1">
    <source>
        <dbReference type="ARBA" id="ARBA00002578"/>
    </source>
</evidence>
<comment type="function">
    <text evidence="1 10">Role in flagellar biosynthesis.</text>
</comment>
<proteinExistence type="inferred from homology"/>
<keyword evidence="11" id="KW-0966">Cell projection</keyword>
<evidence type="ECO:0000256" key="5">
    <source>
        <dbReference type="ARBA" id="ARBA00022692"/>
    </source>
</evidence>
<dbReference type="RefSeq" id="WP_003320661.1">
    <property type="nucleotide sequence ID" value="NZ_ALPT02000013.1"/>
</dbReference>
<keyword evidence="8 10" id="KW-0975">Bacterial flagellum</keyword>
<evidence type="ECO:0000313" key="14">
    <source>
        <dbReference type="Proteomes" id="UP000297014"/>
    </source>
</evidence>
<dbReference type="Proteomes" id="UP000002754">
    <property type="component" value="Unassembled WGS sequence"/>
</dbReference>
<evidence type="ECO:0000256" key="7">
    <source>
        <dbReference type="ARBA" id="ARBA00023136"/>
    </source>
</evidence>
<evidence type="ECO:0000313" key="12">
    <source>
        <dbReference type="EMBL" id="THG91400.1"/>
    </source>
</evidence>
<feature type="transmembrane region" description="Helical" evidence="10">
    <location>
        <begin position="122"/>
        <end position="141"/>
    </location>
</feature>
<reference evidence="11 13" key="1">
    <citation type="journal article" date="2014" name="Genome Announc.">
        <title>Draft Genome Sequence of Bacillus alcalophilus AV1934, a Classic Alkaliphile Isolated from Human Feces in 1934.</title>
        <authorList>
            <person name="Attie O."/>
            <person name="Jayaprakash A."/>
            <person name="Shah H."/>
            <person name="Paulsen I.T."/>
            <person name="Morino M."/>
            <person name="Takahashi Y."/>
            <person name="Narumi I."/>
            <person name="Sachidanandam R."/>
            <person name="Satoh K."/>
            <person name="Ito M."/>
            <person name="Krulwich T.A."/>
        </authorList>
    </citation>
    <scope>NUCLEOTIDE SEQUENCE [LARGE SCALE GENOMIC DNA]</scope>
    <source>
        <strain evidence="11 13">AV1934</strain>
    </source>
</reference>
<dbReference type="Proteomes" id="UP000297014">
    <property type="component" value="Unassembled WGS sequence"/>
</dbReference>
<dbReference type="GO" id="GO:0009425">
    <property type="term" value="C:bacterial-type flagellum basal body"/>
    <property type="evidence" value="ECO:0007669"/>
    <property type="project" value="UniProtKB-SubCell"/>
</dbReference>
<dbReference type="GO" id="GO:0006605">
    <property type="term" value="P:protein targeting"/>
    <property type="evidence" value="ECO:0007669"/>
    <property type="project" value="UniProtKB-UniRule"/>
</dbReference>
<dbReference type="PANTHER" id="PTHR30065:SF1">
    <property type="entry name" value="SURFACE PRESENTATION OF ANTIGENS PROTEIN SPAR"/>
    <property type="match status" value="1"/>
</dbReference>
<comment type="caution">
    <text evidence="11">The sequence shown here is derived from an EMBL/GenBank/DDBJ whole genome shotgun (WGS) entry which is preliminary data.</text>
</comment>
<feature type="transmembrane region" description="Helical" evidence="10">
    <location>
        <begin position="65"/>
        <end position="89"/>
    </location>
</feature>
<keyword evidence="11" id="KW-0969">Cilium</keyword>
<reference evidence="12 14" key="2">
    <citation type="submission" date="2014-01" db="EMBL/GenBank/DDBJ databases">
        <title>Draft genome sequencing of Bacillus alcalophilus CGMCC 1.3604.</title>
        <authorList>
            <person name="Yang J."/>
            <person name="Diao L."/>
            <person name="Yang S."/>
        </authorList>
    </citation>
    <scope>NUCLEOTIDE SEQUENCE [LARGE SCALE GENOMIC DNA]</scope>
    <source>
        <strain evidence="12 14">CGMCC 1.3604</strain>
    </source>
</reference>
<dbReference type="PRINTS" id="PR00953">
    <property type="entry name" value="TYPE3IMRPROT"/>
</dbReference>
<organism evidence="11 13">
    <name type="scientific">Alkalihalobacillus alcalophilus ATCC 27647 = CGMCC 1.3604</name>
    <dbReference type="NCBI Taxonomy" id="1218173"/>
    <lineage>
        <taxon>Bacteria</taxon>
        <taxon>Bacillati</taxon>
        <taxon>Bacillota</taxon>
        <taxon>Bacilli</taxon>
        <taxon>Bacillales</taxon>
        <taxon>Bacillaceae</taxon>
        <taxon>Alkalihalobacillus</taxon>
    </lineage>
</organism>
<dbReference type="EMBL" id="JALP01000071">
    <property type="protein sequence ID" value="THG91400.1"/>
    <property type="molecule type" value="Genomic_DNA"/>
</dbReference>
<evidence type="ECO:0000313" key="13">
    <source>
        <dbReference type="Proteomes" id="UP000002754"/>
    </source>
</evidence>
<evidence type="ECO:0000256" key="3">
    <source>
        <dbReference type="ARBA" id="ARBA00021717"/>
    </source>
</evidence>
<keyword evidence="5 10" id="KW-0812">Transmembrane</keyword>
<dbReference type="Pfam" id="PF01311">
    <property type="entry name" value="Bac_export_1"/>
    <property type="match status" value="1"/>
</dbReference>
<dbReference type="GO" id="GO:0044780">
    <property type="term" value="P:bacterial-type flagellum assembly"/>
    <property type="evidence" value="ECO:0007669"/>
    <property type="project" value="UniProtKB-UniRule"/>
</dbReference>
<dbReference type="InterPro" id="IPR006303">
    <property type="entry name" value="FliR"/>
</dbReference>
<feature type="transmembrane region" description="Helical" evidence="10">
    <location>
        <begin position="12"/>
        <end position="29"/>
    </location>
</feature>
<comment type="subcellular location">
    <subcellularLocation>
        <location evidence="10">Cell membrane</location>
        <topology evidence="10">Multi-pass membrane protein</topology>
    </subcellularLocation>
    <subcellularLocation>
        <location evidence="10">Bacterial flagellum basal body</location>
    </subcellularLocation>
</comment>
<keyword evidence="13" id="KW-1185">Reference proteome</keyword>
<feature type="transmembrane region" description="Helical" evidence="10">
    <location>
        <begin position="177"/>
        <end position="199"/>
    </location>
</feature>
<keyword evidence="7 10" id="KW-0472">Membrane</keyword>
<evidence type="ECO:0000256" key="2">
    <source>
        <dbReference type="ARBA" id="ARBA00009772"/>
    </source>
</evidence>
<evidence type="ECO:0000256" key="10">
    <source>
        <dbReference type="RuleBase" id="RU362071"/>
    </source>
</evidence>
<name>A0A094WN32_ALKAL</name>
<gene>
    <name evidence="12" type="ORF">AJ85_05260</name>
    <name evidence="11" type="ORF">BALCAV_0205590</name>
</gene>
<evidence type="ECO:0000256" key="8">
    <source>
        <dbReference type="ARBA" id="ARBA00023143"/>
    </source>
</evidence>
<dbReference type="eggNOG" id="COG1684">
    <property type="taxonomic scope" value="Bacteria"/>
</dbReference>
<dbReference type="PANTHER" id="PTHR30065">
    <property type="entry name" value="FLAGELLAR BIOSYNTHETIC PROTEIN FLIR"/>
    <property type="match status" value="1"/>
</dbReference>